<dbReference type="AlphaFoldDB" id="X7Z596"/>
<dbReference type="PATRIC" id="fig|1299334.3.peg.8841"/>
<gene>
    <name evidence="1" type="ORF">I553_7078</name>
</gene>
<dbReference type="EMBL" id="JAOB01000081">
    <property type="protein sequence ID" value="EUA13958.1"/>
    <property type="molecule type" value="Genomic_DNA"/>
</dbReference>
<sequence length="40" mass="4417">MAAAKAGIGDVFDVSRDERMAADRRRYLEVFARTADRDGG</sequence>
<dbReference type="Gene3D" id="1.10.12.10">
    <property type="entry name" value="Lyase 2-enoyl-coa Hydratase, Chain A, domain 2"/>
    <property type="match status" value="1"/>
</dbReference>
<protein>
    <submittedName>
        <fullName evidence="1">Uncharacterized protein</fullName>
    </submittedName>
</protein>
<proteinExistence type="predicted"/>
<name>X7Z596_MYCXE</name>
<organism evidence="1">
    <name type="scientific">Mycobacterium xenopi 4042</name>
    <dbReference type="NCBI Taxonomy" id="1299334"/>
    <lineage>
        <taxon>Bacteria</taxon>
        <taxon>Bacillati</taxon>
        <taxon>Actinomycetota</taxon>
        <taxon>Actinomycetes</taxon>
        <taxon>Mycobacteriales</taxon>
        <taxon>Mycobacteriaceae</taxon>
        <taxon>Mycobacterium</taxon>
    </lineage>
</organism>
<accession>X7Z596</accession>
<dbReference type="InterPro" id="IPR014748">
    <property type="entry name" value="Enoyl-CoA_hydra_C"/>
</dbReference>
<comment type="caution">
    <text evidence="1">The sequence shown here is derived from an EMBL/GenBank/DDBJ whole genome shotgun (WGS) entry which is preliminary data.</text>
</comment>
<reference evidence="1" key="1">
    <citation type="submission" date="2014-01" db="EMBL/GenBank/DDBJ databases">
        <authorList>
            <person name="Brown-Elliot B."/>
            <person name="Wallace R."/>
            <person name="Lenaerts A."/>
            <person name="Ordway D."/>
            <person name="DeGroote M.A."/>
            <person name="Parker T."/>
            <person name="Sizemore C."/>
            <person name="Tallon L.J."/>
            <person name="Sadzewicz L.K."/>
            <person name="Sengamalay N."/>
            <person name="Fraser C.M."/>
            <person name="Hine E."/>
            <person name="Shefchek K.A."/>
            <person name="Das S.P."/>
            <person name="Tettelin H."/>
        </authorList>
    </citation>
    <scope>NUCLEOTIDE SEQUENCE [LARGE SCALE GENOMIC DNA]</scope>
    <source>
        <strain evidence="1">4042</strain>
    </source>
</reference>
<evidence type="ECO:0000313" key="1">
    <source>
        <dbReference type="EMBL" id="EUA13958.1"/>
    </source>
</evidence>